<comment type="caution">
    <text evidence="2">The sequence shown here is derived from an EMBL/GenBank/DDBJ whole genome shotgun (WGS) entry which is preliminary data.</text>
</comment>
<dbReference type="OrthoDB" id="10374244at2759"/>
<reference evidence="2 3" key="1">
    <citation type="journal article" date="2020" name="J. Phycol.">
        <title>Comparative genome analysis reveals Cyanidiococcus gen. nov., a new extremophilic red algal genus sister to Cyanidioschyzon (Cyanidioschyzonaceae, Rhodophyta).</title>
        <authorList>
            <person name="Liu S.-L."/>
            <person name="Chiang Y.-R."/>
            <person name="Yoon H.S."/>
            <person name="Fu H.-Y."/>
        </authorList>
    </citation>
    <scope>NUCLEOTIDE SEQUENCE [LARGE SCALE GENOMIC DNA]</scope>
    <source>
        <strain evidence="2 3">THAL066</strain>
    </source>
</reference>
<dbReference type="EMBL" id="VWRR01000003">
    <property type="protein sequence ID" value="KAF6004469.1"/>
    <property type="molecule type" value="Genomic_DNA"/>
</dbReference>
<dbReference type="AlphaFoldDB" id="A0A7J7IP45"/>
<keyword evidence="3" id="KW-1185">Reference proteome</keyword>
<organism evidence="2 3">
    <name type="scientific">Cyanidiococcus yangmingshanensis</name>
    <dbReference type="NCBI Taxonomy" id="2690220"/>
    <lineage>
        <taxon>Eukaryota</taxon>
        <taxon>Rhodophyta</taxon>
        <taxon>Bangiophyceae</taxon>
        <taxon>Cyanidiales</taxon>
        <taxon>Cyanidiaceae</taxon>
        <taxon>Cyanidiococcus</taxon>
    </lineage>
</organism>
<dbReference type="Proteomes" id="UP000530660">
    <property type="component" value="Unassembled WGS sequence"/>
</dbReference>
<evidence type="ECO:0000256" key="1">
    <source>
        <dbReference type="SAM" id="MobiDB-lite"/>
    </source>
</evidence>
<sequence>MLGFVTPAVSGFNRRSVSSRDVVRRRVQVGCASLHMQLKRLRWSEFEDRAAYAPLPKTWAGEFDSIGPLDPPKGDEEKLPTEVLGQKYEKPVPLTITPEEEAAFRTFQSAEQRSRQEALAMLSGTKKLESSTPGLMSNFDPSWVYATPVVEYWRGRK</sequence>
<feature type="region of interest" description="Disordered" evidence="1">
    <location>
        <begin position="63"/>
        <end position="84"/>
    </location>
</feature>
<gene>
    <name evidence="2" type="ORF">F1559_002791</name>
</gene>
<evidence type="ECO:0000313" key="2">
    <source>
        <dbReference type="EMBL" id="KAF6004469.1"/>
    </source>
</evidence>
<name>A0A7J7IP45_9RHOD</name>
<accession>A0A7J7IP45</accession>
<evidence type="ECO:0000313" key="3">
    <source>
        <dbReference type="Proteomes" id="UP000530660"/>
    </source>
</evidence>
<protein>
    <submittedName>
        <fullName evidence="2">Uncharacterized protein</fullName>
    </submittedName>
</protein>
<proteinExistence type="predicted"/>